<dbReference type="PANTHER" id="PTHR11668:SF300">
    <property type="entry name" value="SERINE_THREONINE-PROTEIN PHOSPHATASE"/>
    <property type="match status" value="1"/>
</dbReference>
<dbReference type="Proteomes" id="UP000887563">
    <property type="component" value="Unplaced"/>
</dbReference>
<dbReference type="WBParaSite" id="Minc3s00037g02180">
    <property type="protein sequence ID" value="Minc3s00037g02180"/>
    <property type="gene ID" value="Minc3s00037g02180"/>
</dbReference>
<dbReference type="CDD" id="cd00144">
    <property type="entry name" value="MPP_PPP_family"/>
    <property type="match status" value="1"/>
</dbReference>
<protein>
    <recommendedName>
        <fullName evidence="8">Serine/threonine-protein phosphatase</fullName>
        <ecNumber evidence="8">3.1.3.16</ecNumber>
    </recommendedName>
</protein>
<comment type="similarity">
    <text evidence="8">Belongs to the PPP phosphatase family.</text>
</comment>
<evidence type="ECO:0000256" key="9">
    <source>
        <dbReference type="SAM" id="MobiDB-lite"/>
    </source>
</evidence>
<dbReference type="Gene3D" id="3.60.21.10">
    <property type="match status" value="1"/>
</dbReference>
<keyword evidence="11" id="KW-1185">Reference proteome</keyword>
<proteinExistence type="inferred from homology"/>
<evidence type="ECO:0000256" key="3">
    <source>
        <dbReference type="ARBA" id="ARBA00022801"/>
    </source>
</evidence>
<evidence type="ECO:0000259" key="10">
    <source>
        <dbReference type="PROSITE" id="PS00125"/>
    </source>
</evidence>
<dbReference type="GO" id="GO:0004722">
    <property type="term" value="F:protein serine/threonine phosphatase activity"/>
    <property type="evidence" value="ECO:0007669"/>
    <property type="project" value="UniProtKB-EC"/>
</dbReference>
<comment type="catalytic activity">
    <reaction evidence="7 8">
        <text>O-phospho-L-threonyl-[protein] + H2O = L-threonyl-[protein] + phosphate</text>
        <dbReference type="Rhea" id="RHEA:47004"/>
        <dbReference type="Rhea" id="RHEA-COMP:11060"/>
        <dbReference type="Rhea" id="RHEA-COMP:11605"/>
        <dbReference type="ChEBI" id="CHEBI:15377"/>
        <dbReference type="ChEBI" id="CHEBI:30013"/>
        <dbReference type="ChEBI" id="CHEBI:43474"/>
        <dbReference type="ChEBI" id="CHEBI:61977"/>
        <dbReference type="EC" id="3.1.3.16"/>
    </reaction>
</comment>
<dbReference type="InterPro" id="IPR029052">
    <property type="entry name" value="Metallo-depent_PP-like"/>
</dbReference>
<feature type="compositionally biased region" description="Basic and acidic residues" evidence="9">
    <location>
        <begin position="381"/>
        <end position="397"/>
    </location>
</feature>
<keyword evidence="5" id="KW-0464">Manganese</keyword>
<organism evidence="11 12">
    <name type="scientific">Meloidogyne incognita</name>
    <name type="common">Southern root-knot nematode worm</name>
    <name type="synonym">Oxyuris incognita</name>
    <dbReference type="NCBI Taxonomy" id="6306"/>
    <lineage>
        <taxon>Eukaryota</taxon>
        <taxon>Metazoa</taxon>
        <taxon>Ecdysozoa</taxon>
        <taxon>Nematoda</taxon>
        <taxon>Chromadorea</taxon>
        <taxon>Rhabditida</taxon>
        <taxon>Tylenchina</taxon>
        <taxon>Tylenchomorpha</taxon>
        <taxon>Tylenchoidea</taxon>
        <taxon>Meloidogynidae</taxon>
        <taxon>Meloidogyninae</taxon>
        <taxon>Meloidogyne</taxon>
        <taxon>Meloidogyne incognita group</taxon>
    </lineage>
</organism>
<dbReference type="PRINTS" id="PR00114">
    <property type="entry name" value="STPHPHTASE"/>
</dbReference>
<dbReference type="PROSITE" id="PS00125">
    <property type="entry name" value="SER_THR_PHOSPHATASE"/>
    <property type="match status" value="1"/>
</dbReference>
<dbReference type="SMART" id="SM00156">
    <property type="entry name" value="PP2Ac"/>
    <property type="match status" value="1"/>
</dbReference>
<dbReference type="InterPro" id="IPR004843">
    <property type="entry name" value="Calcineurin-like_PHP"/>
</dbReference>
<evidence type="ECO:0000256" key="2">
    <source>
        <dbReference type="ARBA" id="ARBA00022723"/>
    </source>
</evidence>
<sequence length="397" mass="44749">MEDDNADTALDPGASAAAKSVVTSFNNGDSFKEPTFILDKFLNKHLRYTRKRIVYHPSEITTLCLTAENSIKKHYKDDSCIIKIRHLPLYIVGDLHGDWRQLLRIFNACGAPGEKAYLFLGDYVDRGNRSVEVACLLICLKIKFPHKIYLLRGNHETDQCNSVYGFYEEIQSRFNHGDSIAVYKAFNKVFRCFPLVALVADHILCMHGGISPKLNKLSDLAKIKIPLDITTEDSLQLDLLWADPSGDVQTFEKNVPRGCSKLFSVQDVYATCERLNLKLIVRAHQPFNRGFGFFAGKRLLTLFGAVDHAAKGSYAGVLHLQLEKAVDKKGKSTGKLEIQAGIILFRPTTKETKGKHKFLIEFEELGTADVDTEDETTQLERMGKMPTEEEIREAMKD</sequence>
<dbReference type="InterPro" id="IPR050341">
    <property type="entry name" value="PP1_catalytic_subunit"/>
</dbReference>
<evidence type="ECO:0000313" key="11">
    <source>
        <dbReference type="Proteomes" id="UP000887563"/>
    </source>
</evidence>
<evidence type="ECO:0000256" key="7">
    <source>
        <dbReference type="ARBA" id="ARBA00048336"/>
    </source>
</evidence>
<dbReference type="InterPro" id="IPR006186">
    <property type="entry name" value="Ser/Thr-sp_prot-phosphatase"/>
</dbReference>
<evidence type="ECO:0000256" key="8">
    <source>
        <dbReference type="RuleBase" id="RU004273"/>
    </source>
</evidence>
<dbReference type="SUPFAM" id="SSF56300">
    <property type="entry name" value="Metallo-dependent phosphatases"/>
    <property type="match status" value="1"/>
</dbReference>
<accession>A0A914KL52</accession>
<feature type="region of interest" description="Disordered" evidence="9">
    <location>
        <begin position="371"/>
        <end position="397"/>
    </location>
</feature>
<dbReference type="GO" id="GO:0005634">
    <property type="term" value="C:nucleus"/>
    <property type="evidence" value="ECO:0007669"/>
    <property type="project" value="TreeGrafter"/>
</dbReference>
<dbReference type="GO" id="GO:0046872">
    <property type="term" value="F:metal ion binding"/>
    <property type="evidence" value="ECO:0007669"/>
    <property type="project" value="UniProtKB-KW"/>
</dbReference>
<evidence type="ECO:0000256" key="5">
    <source>
        <dbReference type="ARBA" id="ARBA00023211"/>
    </source>
</evidence>
<dbReference type="AlphaFoldDB" id="A0A914KL52"/>
<comment type="catalytic activity">
    <reaction evidence="6">
        <text>O-phospho-L-seryl-[protein] + H2O = L-seryl-[protein] + phosphate</text>
        <dbReference type="Rhea" id="RHEA:20629"/>
        <dbReference type="Rhea" id="RHEA-COMP:9863"/>
        <dbReference type="Rhea" id="RHEA-COMP:11604"/>
        <dbReference type="ChEBI" id="CHEBI:15377"/>
        <dbReference type="ChEBI" id="CHEBI:29999"/>
        <dbReference type="ChEBI" id="CHEBI:43474"/>
        <dbReference type="ChEBI" id="CHEBI:83421"/>
        <dbReference type="EC" id="3.1.3.16"/>
    </reaction>
</comment>
<evidence type="ECO:0000256" key="6">
    <source>
        <dbReference type="ARBA" id="ARBA00047761"/>
    </source>
</evidence>
<dbReference type="Pfam" id="PF00149">
    <property type="entry name" value="Metallophos"/>
    <property type="match status" value="1"/>
</dbReference>
<name>A0A914KL52_MELIC</name>
<feature type="domain" description="Serine/threonine specific protein phosphatases" evidence="10">
    <location>
        <begin position="151"/>
        <end position="156"/>
    </location>
</feature>
<dbReference type="PANTHER" id="PTHR11668">
    <property type="entry name" value="SERINE/THREONINE PROTEIN PHOSPHATASE"/>
    <property type="match status" value="1"/>
</dbReference>
<evidence type="ECO:0000313" key="13">
    <source>
        <dbReference type="WBParaSite" id="Minc3s00556g14236"/>
    </source>
</evidence>
<dbReference type="WBParaSite" id="Minc3s00556g14236">
    <property type="protein sequence ID" value="Minc3s00556g14236"/>
    <property type="gene ID" value="Minc3s00556g14236"/>
</dbReference>
<keyword evidence="4" id="KW-0904">Protein phosphatase</keyword>
<dbReference type="GO" id="GO:0005737">
    <property type="term" value="C:cytoplasm"/>
    <property type="evidence" value="ECO:0007669"/>
    <property type="project" value="TreeGrafter"/>
</dbReference>
<evidence type="ECO:0000313" key="12">
    <source>
        <dbReference type="WBParaSite" id="Minc3s00037g02180"/>
    </source>
</evidence>
<comment type="cofactor">
    <cofactor evidence="1">
        <name>Mn(2+)</name>
        <dbReference type="ChEBI" id="CHEBI:29035"/>
    </cofactor>
</comment>
<evidence type="ECO:0000256" key="4">
    <source>
        <dbReference type="ARBA" id="ARBA00022912"/>
    </source>
</evidence>
<keyword evidence="3 8" id="KW-0378">Hydrolase</keyword>
<evidence type="ECO:0000256" key="1">
    <source>
        <dbReference type="ARBA" id="ARBA00001936"/>
    </source>
</evidence>
<keyword evidence="2" id="KW-0479">Metal-binding</keyword>
<dbReference type="EC" id="3.1.3.16" evidence="8"/>
<reference evidence="12 13" key="1">
    <citation type="submission" date="2022-11" db="UniProtKB">
        <authorList>
            <consortium name="WormBaseParasite"/>
        </authorList>
    </citation>
    <scope>IDENTIFICATION</scope>
</reference>